<organism evidence="2 3">
    <name type="scientific">Volvox reticuliferus</name>
    <dbReference type="NCBI Taxonomy" id="1737510"/>
    <lineage>
        <taxon>Eukaryota</taxon>
        <taxon>Viridiplantae</taxon>
        <taxon>Chlorophyta</taxon>
        <taxon>core chlorophytes</taxon>
        <taxon>Chlorophyceae</taxon>
        <taxon>CS clade</taxon>
        <taxon>Chlamydomonadales</taxon>
        <taxon>Volvocaceae</taxon>
        <taxon>Volvox</taxon>
    </lineage>
</organism>
<name>A0A8J4CYA7_9CHLO</name>
<feature type="region of interest" description="Disordered" evidence="1">
    <location>
        <begin position="1"/>
        <end position="26"/>
    </location>
</feature>
<feature type="compositionally biased region" description="Polar residues" evidence="1">
    <location>
        <begin position="11"/>
        <end position="25"/>
    </location>
</feature>
<evidence type="ECO:0000313" key="3">
    <source>
        <dbReference type="Proteomes" id="UP000747110"/>
    </source>
</evidence>
<comment type="caution">
    <text evidence="2">The sequence shown here is derived from an EMBL/GenBank/DDBJ whole genome shotgun (WGS) entry which is preliminary data.</text>
</comment>
<gene>
    <name evidence="2" type="ORF">Vretifemale_19062</name>
</gene>
<feature type="non-terminal residue" evidence="2">
    <location>
        <position position="1"/>
    </location>
</feature>
<evidence type="ECO:0000256" key="1">
    <source>
        <dbReference type="SAM" id="MobiDB-lite"/>
    </source>
</evidence>
<accession>A0A8J4CYA7</accession>
<evidence type="ECO:0000313" key="2">
    <source>
        <dbReference type="EMBL" id="GIL91474.1"/>
    </source>
</evidence>
<dbReference type="Proteomes" id="UP000747110">
    <property type="component" value="Unassembled WGS sequence"/>
</dbReference>
<proteinExistence type="predicted"/>
<dbReference type="AlphaFoldDB" id="A0A8J4CYA7"/>
<keyword evidence="3" id="KW-1185">Reference proteome</keyword>
<sequence length="105" mass="10739">GGGGGGHGNKRSASTRLCTTSQGTPQGILKTGLTSLALARMSAGDAIDREPLGSRSDLRNSFVQLDSPERLRPALPGIIAAATAATADKELNVRRGRSSVVMPPS</sequence>
<dbReference type="EMBL" id="BNCP01000065">
    <property type="protein sequence ID" value="GIL91474.1"/>
    <property type="molecule type" value="Genomic_DNA"/>
</dbReference>
<protein>
    <submittedName>
        <fullName evidence="2">Uncharacterized protein</fullName>
    </submittedName>
</protein>
<reference evidence="2" key="1">
    <citation type="journal article" date="2021" name="Proc. Natl. Acad. Sci. U.S.A.">
        <title>Three genomes in the algal genus Volvox reveal the fate of a haploid sex-determining region after a transition to homothallism.</title>
        <authorList>
            <person name="Yamamoto K."/>
            <person name="Hamaji T."/>
            <person name="Kawai-Toyooka H."/>
            <person name="Matsuzaki R."/>
            <person name="Takahashi F."/>
            <person name="Nishimura Y."/>
            <person name="Kawachi M."/>
            <person name="Noguchi H."/>
            <person name="Minakuchi Y."/>
            <person name="Umen J.G."/>
            <person name="Toyoda A."/>
            <person name="Nozaki H."/>
        </authorList>
    </citation>
    <scope>NUCLEOTIDE SEQUENCE</scope>
    <source>
        <strain evidence="2">NIES-3786</strain>
    </source>
</reference>